<dbReference type="Gene3D" id="1.20.1250.20">
    <property type="entry name" value="MFS general substrate transporter like domains"/>
    <property type="match status" value="1"/>
</dbReference>
<feature type="transmembrane region" description="Helical" evidence="6">
    <location>
        <begin position="81"/>
        <end position="104"/>
    </location>
</feature>
<feature type="transmembrane region" description="Helical" evidence="6">
    <location>
        <begin position="201"/>
        <end position="220"/>
    </location>
</feature>
<dbReference type="SUPFAM" id="SSF103473">
    <property type="entry name" value="MFS general substrate transporter"/>
    <property type="match status" value="1"/>
</dbReference>
<feature type="transmembrane region" description="Helical" evidence="6">
    <location>
        <begin position="366"/>
        <end position="387"/>
    </location>
</feature>
<accession>A0ABV4NPJ7</accession>
<feature type="domain" description="Major facilitator superfamily (MFS) profile" evidence="7">
    <location>
        <begin position="15"/>
        <end position="456"/>
    </location>
</feature>
<feature type="transmembrane region" description="Helical" evidence="6">
    <location>
        <begin position="433"/>
        <end position="451"/>
    </location>
</feature>
<dbReference type="Pfam" id="PF07690">
    <property type="entry name" value="MFS_1"/>
    <property type="match status" value="1"/>
</dbReference>
<feature type="transmembrane region" description="Helical" evidence="6">
    <location>
        <begin position="167"/>
        <end position="189"/>
    </location>
</feature>
<dbReference type="PANTHER" id="PTHR42718:SF9">
    <property type="entry name" value="MAJOR FACILITATOR SUPERFAMILY MULTIDRUG TRANSPORTER MFSC"/>
    <property type="match status" value="1"/>
</dbReference>
<dbReference type="EMBL" id="JBGMEL010000008">
    <property type="protein sequence ID" value="MFA0790841.1"/>
    <property type="molecule type" value="Genomic_DNA"/>
</dbReference>
<evidence type="ECO:0000256" key="4">
    <source>
        <dbReference type="ARBA" id="ARBA00022989"/>
    </source>
</evidence>
<feature type="transmembrane region" description="Helical" evidence="6">
    <location>
        <begin position="270"/>
        <end position="293"/>
    </location>
</feature>
<evidence type="ECO:0000256" key="5">
    <source>
        <dbReference type="ARBA" id="ARBA00023136"/>
    </source>
</evidence>
<feature type="transmembrane region" description="Helical" evidence="6">
    <location>
        <begin position="232"/>
        <end position="250"/>
    </location>
</feature>
<evidence type="ECO:0000313" key="8">
    <source>
        <dbReference type="EMBL" id="MFA0790841.1"/>
    </source>
</evidence>
<evidence type="ECO:0000256" key="1">
    <source>
        <dbReference type="ARBA" id="ARBA00004141"/>
    </source>
</evidence>
<protein>
    <submittedName>
        <fullName evidence="8">MFS transporter</fullName>
    </submittedName>
</protein>
<keyword evidence="3 6" id="KW-0812">Transmembrane</keyword>
<dbReference type="InterPro" id="IPR036259">
    <property type="entry name" value="MFS_trans_sf"/>
</dbReference>
<keyword evidence="4 6" id="KW-1133">Transmembrane helix</keyword>
<dbReference type="PROSITE" id="PS50850">
    <property type="entry name" value="MFS"/>
    <property type="match status" value="1"/>
</dbReference>
<dbReference type="InterPro" id="IPR005829">
    <property type="entry name" value="Sugar_transporter_CS"/>
</dbReference>
<feature type="transmembrane region" description="Helical" evidence="6">
    <location>
        <begin position="50"/>
        <end position="69"/>
    </location>
</feature>
<feature type="transmembrane region" description="Helical" evidence="6">
    <location>
        <begin position="335"/>
        <end position="354"/>
    </location>
</feature>
<dbReference type="Gene3D" id="1.20.1720.10">
    <property type="entry name" value="Multidrug resistance protein D"/>
    <property type="match status" value="1"/>
</dbReference>
<proteinExistence type="predicted"/>
<evidence type="ECO:0000256" key="2">
    <source>
        <dbReference type="ARBA" id="ARBA00022448"/>
    </source>
</evidence>
<dbReference type="InterPro" id="IPR011701">
    <property type="entry name" value="MFS"/>
</dbReference>
<dbReference type="PROSITE" id="PS00216">
    <property type="entry name" value="SUGAR_TRANSPORT_1"/>
    <property type="match status" value="1"/>
</dbReference>
<comment type="caution">
    <text evidence="8">The sequence shown here is derived from an EMBL/GenBank/DDBJ whole genome shotgun (WGS) entry which is preliminary data.</text>
</comment>
<evidence type="ECO:0000256" key="6">
    <source>
        <dbReference type="SAM" id="Phobius"/>
    </source>
</evidence>
<evidence type="ECO:0000259" key="7">
    <source>
        <dbReference type="PROSITE" id="PS50850"/>
    </source>
</evidence>
<feature type="transmembrane region" description="Helical" evidence="6">
    <location>
        <begin position="399"/>
        <end position="421"/>
    </location>
</feature>
<comment type="subcellular location">
    <subcellularLocation>
        <location evidence="1">Membrane</location>
        <topology evidence="1">Multi-pass membrane protein</topology>
    </subcellularLocation>
</comment>
<feature type="transmembrane region" description="Helical" evidence="6">
    <location>
        <begin position="305"/>
        <end position="323"/>
    </location>
</feature>
<dbReference type="InterPro" id="IPR020846">
    <property type="entry name" value="MFS_dom"/>
</dbReference>
<sequence>MADNSFPLNRDRFLALTALSFAVFLVANDLTVFPAAIPTIELEFNSTITRVQWIINGYILVFGVLIIMGGRLADIYGRRRIFFIGAVIFAFFSLLAALAIDLWMLLVARALMGVGGALMWPAILGMVYGLIPKEQSGLAGGLILGVCGVSDAIGPILGGFLTEYASWRWIFLLDVVVAALVCFACWGAVADDRPENISEHIDYLGVTTLAISLFSLLVALDLAVEIGFKSPLVVILFIVTLLFLGGFLMVERNVGSDALIPEDVAKNRWLIAACIVTLLLSVVYFSMLLYIPVFLYKVRGYSPTFAGIGLMPMMITYGLVSYISGRLYEKLGAKVIIAAGSLCICVGMFMLSHINENTSFQELIPGLLVVGAGIGFAFSTVTTAAITNVASARSSLAGGIIYMFQIAGGALGLGMNTTVIAMSPDLSVGIDRAFTINAYLALIALVISVFFDDRKVSNAQS</sequence>
<keyword evidence="5 6" id="KW-0472">Membrane</keyword>
<name>A0ABV4NPJ7_9GAMM</name>
<keyword evidence="2" id="KW-0813">Transport</keyword>
<gene>
    <name evidence="8" type="ORF">ACCI51_09820</name>
</gene>
<dbReference type="Proteomes" id="UP001569414">
    <property type="component" value="Unassembled WGS sequence"/>
</dbReference>
<feature type="transmembrane region" description="Helical" evidence="6">
    <location>
        <begin position="110"/>
        <end position="131"/>
    </location>
</feature>
<evidence type="ECO:0000256" key="3">
    <source>
        <dbReference type="ARBA" id="ARBA00022692"/>
    </source>
</evidence>
<feature type="transmembrane region" description="Helical" evidence="6">
    <location>
        <begin position="138"/>
        <end position="161"/>
    </location>
</feature>
<dbReference type="PANTHER" id="PTHR42718">
    <property type="entry name" value="MAJOR FACILITATOR SUPERFAMILY MULTIDRUG TRANSPORTER MFSC"/>
    <property type="match status" value="1"/>
</dbReference>
<evidence type="ECO:0000313" key="9">
    <source>
        <dbReference type="Proteomes" id="UP001569414"/>
    </source>
</evidence>
<dbReference type="CDD" id="cd17321">
    <property type="entry name" value="MFS_MMR_MDR_like"/>
    <property type="match status" value="1"/>
</dbReference>
<organism evidence="8 9">
    <name type="scientific">Microbulbifer echini</name>
    <dbReference type="NCBI Taxonomy" id="1529067"/>
    <lineage>
        <taxon>Bacteria</taxon>
        <taxon>Pseudomonadati</taxon>
        <taxon>Pseudomonadota</taxon>
        <taxon>Gammaproteobacteria</taxon>
        <taxon>Cellvibrionales</taxon>
        <taxon>Microbulbiferaceae</taxon>
        <taxon>Microbulbifer</taxon>
    </lineage>
</organism>
<reference evidence="8 9" key="1">
    <citation type="submission" date="2024-08" db="EMBL/GenBank/DDBJ databases">
        <authorList>
            <person name="Ishaq N."/>
        </authorList>
    </citation>
    <scope>NUCLEOTIDE SEQUENCE [LARGE SCALE GENOMIC DNA]</scope>
    <source>
        <strain evidence="8 9">JCM 30400</strain>
    </source>
</reference>
<dbReference type="RefSeq" id="WP_299588199.1">
    <property type="nucleotide sequence ID" value="NZ_JBGMEL010000008.1"/>
</dbReference>
<keyword evidence="9" id="KW-1185">Reference proteome</keyword>